<accession>A0A7L6BEP7</accession>
<keyword evidence="2" id="KW-0732">Signal</keyword>
<dbReference type="InterPro" id="IPR000073">
    <property type="entry name" value="AB_hydrolase_1"/>
</dbReference>
<name>A0A7L6BEP7_9ACTN</name>
<dbReference type="RefSeq" id="WP_181572768.1">
    <property type="nucleotide sequence ID" value="NZ_CP059322.2"/>
</dbReference>
<evidence type="ECO:0000256" key="3">
    <source>
        <dbReference type="ARBA" id="ARBA00022801"/>
    </source>
</evidence>
<evidence type="ECO:0000256" key="1">
    <source>
        <dbReference type="ARBA" id="ARBA00010088"/>
    </source>
</evidence>
<evidence type="ECO:0000256" key="2">
    <source>
        <dbReference type="ARBA" id="ARBA00022729"/>
    </source>
</evidence>
<evidence type="ECO:0000313" key="7">
    <source>
        <dbReference type="Proteomes" id="UP000510844"/>
    </source>
</evidence>
<organism evidence="6 7">
    <name type="scientific">Micromonospora robiginosa</name>
    <dbReference type="NCBI Taxonomy" id="2749844"/>
    <lineage>
        <taxon>Bacteria</taxon>
        <taxon>Bacillati</taxon>
        <taxon>Actinomycetota</taxon>
        <taxon>Actinomycetes</taxon>
        <taxon>Micromonosporales</taxon>
        <taxon>Micromonosporaceae</taxon>
        <taxon>Micromonospora</taxon>
    </lineage>
</organism>
<keyword evidence="3 6" id="KW-0378">Hydrolase</keyword>
<dbReference type="KEGG" id="mfeu:H1D33_18350"/>
<feature type="domain" description="AB hydrolase-1" evidence="5">
    <location>
        <begin position="93"/>
        <end position="473"/>
    </location>
</feature>
<dbReference type="PANTHER" id="PTHR43248:SF29">
    <property type="entry name" value="TRIPEPTIDYL AMINOPEPTIDASE"/>
    <property type="match status" value="1"/>
</dbReference>
<sequence length="505" mass="53339">MLSAACTGAPTSAESEPRPSAGGLEAYYGQKLSFGSCADYGTTPGEKKQYVAPFECARLTVPLDYQDPKGRTIQVAVLRLPAQGDPGQRIGSLVLNPGGPGGSGMAQTPAFSVAHAKSPLLQRFDVVGFDPRGVGSSTPAIRCFTDAERDRGEDQTTLLASAGQWTGEDTRRLAERCAKGSGGTEMLAAVGTRNVARDMDVLRAALGDDKLTFAGQSYGTRLGAVYAEMFGKNVRAMVLDGVIDPTLQNPQRRLTQQAGFQQNFDKLAAACAAGKDCPLGADPTRATEVFQKLVQPLIDKPVPAGDGRTLNFNQAIGGVTAGLYYPEAWPALIKGLARLKQGDGSQIVKVGEVFGGRDPSGVWTNFLEANLAVNCNDEVRRTPEQEARLRADIIRISPYVATGREVDGVTRDACESWPGKPSLGIPYAQDVKGLPASLIISVTGDPATPYAAGRVLADEIGGTVLTVEGARHTVAQEGVNPCVNAAFAAYLVDLKVPAEDRRCRL</sequence>
<dbReference type="Gene3D" id="3.40.50.1820">
    <property type="entry name" value="alpha/beta hydrolase"/>
    <property type="match status" value="1"/>
</dbReference>
<dbReference type="GO" id="GO:0016787">
    <property type="term" value="F:hydrolase activity"/>
    <property type="evidence" value="ECO:0007669"/>
    <property type="project" value="UniProtKB-KW"/>
</dbReference>
<reference evidence="7" key="1">
    <citation type="submission" date="2020-07" db="EMBL/GenBank/DDBJ databases">
        <title>A new Micromonospora strain with potent antibiotic activity isolated from the microbiome of a mid-Atlantic deep-sea sponge.</title>
        <authorList>
            <person name="Back C.R."/>
            <person name="Stennett H.L."/>
            <person name="Williams S.E."/>
            <person name="Wang L."/>
            <person name="Ojeda Gomez J."/>
            <person name="Abdulle O.M."/>
            <person name="Duffy T."/>
            <person name="Hendry K.R."/>
            <person name="Powell D."/>
            <person name="Stach J.E."/>
            <person name="Essex-Lopresti A.E."/>
            <person name="Willis C.L."/>
            <person name="Curnow P."/>
            <person name="Race P.R."/>
        </authorList>
    </citation>
    <scope>NUCLEOTIDE SEQUENCE [LARGE SCALE GENOMIC DNA]</scope>
    <source>
        <strain evidence="7">28ISP2-46</strain>
    </source>
</reference>
<dbReference type="InterPro" id="IPR051601">
    <property type="entry name" value="Serine_prot/Carboxylest_S33"/>
</dbReference>
<dbReference type="EMBL" id="CP059322">
    <property type="protein sequence ID" value="QLQ40409.1"/>
    <property type="molecule type" value="Genomic_DNA"/>
</dbReference>
<dbReference type="SUPFAM" id="SSF53474">
    <property type="entry name" value="alpha/beta-Hydrolases"/>
    <property type="match status" value="1"/>
</dbReference>
<evidence type="ECO:0000256" key="4">
    <source>
        <dbReference type="SAM" id="MobiDB-lite"/>
    </source>
</evidence>
<dbReference type="AlphaFoldDB" id="A0A7L6BEP7"/>
<evidence type="ECO:0000259" key="5">
    <source>
        <dbReference type="Pfam" id="PF00561"/>
    </source>
</evidence>
<dbReference type="Proteomes" id="UP000510844">
    <property type="component" value="Chromosome"/>
</dbReference>
<feature type="region of interest" description="Disordered" evidence="4">
    <location>
        <begin position="1"/>
        <end position="22"/>
    </location>
</feature>
<proteinExistence type="inferred from homology"/>
<evidence type="ECO:0000313" key="6">
    <source>
        <dbReference type="EMBL" id="QLQ40409.1"/>
    </source>
</evidence>
<protein>
    <submittedName>
        <fullName evidence="6">Alpha/beta hydrolase</fullName>
    </submittedName>
</protein>
<comment type="similarity">
    <text evidence="1">Belongs to the peptidase S33 family.</text>
</comment>
<dbReference type="PANTHER" id="PTHR43248">
    <property type="entry name" value="2-SUCCINYL-6-HYDROXY-2,4-CYCLOHEXADIENE-1-CARBOXYLATE SYNTHASE"/>
    <property type="match status" value="1"/>
</dbReference>
<dbReference type="Pfam" id="PF00561">
    <property type="entry name" value="Abhydrolase_1"/>
    <property type="match status" value="1"/>
</dbReference>
<dbReference type="InterPro" id="IPR029058">
    <property type="entry name" value="AB_hydrolase_fold"/>
</dbReference>
<gene>
    <name evidence="6" type="ORF">H1D33_18350</name>
</gene>
<keyword evidence="7" id="KW-1185">Reference proteome</keyword>
<reference evidence="6 7" key="2">
    <citation type="journal article" date="2021" name="Mar. Drugs">
        <title>A New Micromonospora Strain with Antibiotic Activity Isolated from the Microbiome of a Mid-Atlantic Deep-Sea Sponge.</title>
        <authorList>
            <person name="Back C.R."/>
            <person name="Stennett H.L."/>
            <person name="Williams S.E."/>
            <person name="Wang L."/>
            <person name="Ojeda Gomez J."/>
            <person name="Abdulle O.M."/>
            <person name="Duffy T."/>
            <person name="Neal C."/>
            <person name="Mantell J."/>
            <person name="Jepson M.A."/>
            <person name="Hendry K.R."/>
            <person name="Powell D."/>
            <person name="Stach J.E.M."/>
            <person name="Essex-Lopresti A.E."/>
            <person name="Willis C.L."/>
            <person name="Curnow P."/>
            <person name="Race P.R."/>
        </authorList>
    </citation>
    <scope>NUCLEOTIDE SEQUENCE [LARGE SCALE GENOMIC DNA]</scope>
    <source>
        <strain evidence="6 7">28ISP2-46</strain>
    </source>
</reference>